<dbReference type="Pfam" id="PF12697">
    <property type="entry name" value="Abhydrolase_6"/>
    <property type="match status" value="1"/>
</dbReference>
<dbReference type="InterPro" id="IPR052897">
    <property type="entry name" value="Sec-Metab_Biosynth_Hydrolase"/>
</dbReference>
<dbReference type="InterPro" id="IPR000073">
    <property type="entry name" value="AB_hydrolase_1"/>
</dbReference>
<evidence type="ECO:0000313" key="3">
    <source>
        <dbReference type="Proteomes" id="UP000540685"/>
    </source>
</evidence>
<proteinExistence type="predicted"/>
<dbReference type="PANTHER" id="PTHR37017:SF11">
    <property type="entry name" value="ESTERASE_LIPASE_THIOESTERASE DOMAIN-CONTAINING PROTEIN"/>
    <property type="match status" value="1"/>
</dbReference>
<dbReference type="RefSeq" id="WP_184540967.1">
    <property type="nucleotide sequence ID" value="NZ_JACHMP010000001.1"/>
</dbReference>
<dbReference type="InterPro" id="IPR029058">
    <property type="entry name" value="AB_hydrolase_fold"/>
</dbReference>
<organism evidence="2 3">
    <name type="scientific">Streptosporangium becharense</name>
    <dbReference type="NCBI Taxonomy" id="1816182"/>
    <lineage>
        <taxon>Bacteria</taxon>
        <taxon>Bacillati</taxon>
        <taxon>Actinomycetota</taxon>
        <taxon>Actinomycetes</taxon>
        <taxon>Streptosporangiales</taxon>
        <taxon>Streptosporangiaceae</taxon>
        <taxon>Streptosporangium</taxon>
    </lineage>
</organism>
<keyword evidence="3" id="KW-1185">Reference proteome</keyword>
<name>A0A7W9IJF0_9ACTN</name>
<sequence>MATYVLVHGSWGGGWIWGRVRPALEAAGHRVLAPSLTGLGDRHHLAGPGVGLGTHVQDIARLLEWEEIDDAVLVGHSYGGMVVTGVSAVAGARISRVVYVDAFVPRAGQSAFDILSWLREAFVPSDGGPSWAVAPMDFAALGVTDPADLDWLAARATPQSRLTHEEPVGPGVEEALSSIPVTYLHCTGQPHFDDVAADAARRGFRVVALDGCGHMAIVTDPGRLVAELLSPA</sequence>
<gene>
    <name evidence="2" type="ORF">F4562_004930</name>
</gene>
<reference evidence="2 3" key="1">
    <citation type="submission" date="2020-08" db="EMBL/GenBank/DDBJ databases">
        <title>Sequencing the genomes of 1000 actinobacteria strains.</title>
        <authorList>
            <person name="Klenk H.-P."/>
        </authorList>
    </citation>
    <scope>NUCLEOTIDE SEQUENCE [LARGE SCALE GENOMIC DNA]</scope>
    <source>
        <strain evidence="2 3">DSM 46887</strain>
    </source>
</reference>
<dbReference type="Proteomes" id="UP000540685">
    <property type="component" value="Unassembled WGS sequence"/>
</dbReference>
<protein>
    <submittedName>
        <fullName evidence="2">Pimeloyl-ACP methyl ester carboxylesterase</fullName>
    </submittedName>
</protein>
<dbReference type="AlphaFoldDB" id="A0A7W9IJF0"/>
<dbReference type="SUPFAM" id="SSF53474">
    <property type="entry name" value="alpha/beta-Hydrolases"/>
    <property type="match status" value="1"/>
</dbReference>
<dbReference type="Gene3D" id="3.40.50.1820">
    <property type="entry name" value="alpha/beta hydrolase"/>
    <property type="match status" value="1"/>
</dbReference>
<accession>A0A7W9IJF0</accession>
<evidence type="ECO:0000313" key="2">
    <source>
        <dbReference type="EMBL" id="MBB5821868.1"/>
    </source>
</evidence>
<feature type="domain" description="AB hydrolase-1" evidence="1">
    <location>
        <begin position="5"/>
        <end position="227"/>
    </location>
</feature>
<comment type="caution">
    <text evidence="2">The sequence shown here is derived from an EMBL/GenBank/DDBJ whole genome shotgun (WGS) entry which is preliminary data.</text>
</comment>
<dbReference type="PANTHER" id="PTHR37017">
    <property type="entry name" value="AB HYDROLASE-1 DOMAIN-CONTAINING PROTEIN-RELATED"/>
    <property type="match status" value="1"/>
</dbReference>
<dbReference type="GO" id="GO:0003824">
    <property type="term" value="F:catalytic activity"/>
    <property type="evidence" value="ECO:0007669"/>
    <property type="project" value="UniProtKB-ARBA"/>
</dbReference>
<evidence type="ECO:0000259" key="1">
    <source>
        <dbReference type="Pfam" id="PF12697"/>
    </source>
</evidence>
<dbReference type="EMBL" id="JACHMP010000001">
    <property type="protein sequence ID" value="MBB5821868.1"/>
    <property type="molecule type" value="Genomic_DNA"/>
</dbReference>